<organism evidence="2 3">
    <name type="scientific">Gigaspora margarita</name>
    <dbReference type="NCBI Taxonomy" id="4874"/>
    <lineage>
        <taxon>Eukaryota</taxon>
        <taxon>Fungi</taxon>
        <taxon>Fungi incertae sedis</taxon>
        <taxon>Mucoromycota</taxon>
        <taxon>Glomeromycotina</taxon>
        <taxon>Glomeromycetes</taxon>
        <taxon>Diversisporales</taxon>
        <taxon>Gigasporaceae</taxon>
        <taxon>Gigaspora</taxon>
    </lineage>
</organism>
<name>A0ABN7VYK2_GIGMA</name>
<feature type="non-terminal residue" evidence="2">
    <location>
        <position position="101"/>
    </location>
</feature>
<evidence type="ECO:0000313" key="3">
    <source>
        <dbReference type="Proteomes" id="UP000789901"/>
    </source>
</evidence>
<accession>A0ABN7VYK2</accession>
<feature type="compositionally biased region" description="Basic residues" evidence="1">
    <location>
        <begin position="80"/>
        <end position="91"/>
    </location>
</feature>
<feature type="compositionally biased region" description="Polar residues" evidence="1">
    <location>
        <begin position="92"/>
        <end position="101"/>
    </location>
</feature>
<dbReference type="EMBL" id="CAJVQB010025487">
    <property type="protein sequence ID" value="CAG8806448.1"/>
    <property type="molecule type" value="Genomic_DNA"/>
</dbReference>
<proteinExistence type="predicted"/>
<keyword evidence="3" id="KW-1185">Reference proteome</keyword>
<evidence type="ECO:0000313" key="2">
    <source>
        <dbReference type="EMBL" id="CAG8806448.1"/>
    </source>
</evidence>
<gene>
    <name evidence="2" type="ORF">GMARGA_LOCUS24301</name>
</gene>
<dbReference type="Proteomes" id="UP000789901">
    <property type="component" value="Unassembled WGS sequence"/>
</dbReference>
<feature type="region of interest" description="Disordered" evidence="1">
    <location>
        <begin position="80"/>
        <end position="101"/>
    </location>
</feature>
<evidence type="ECO:0000256" key="1">
    <source>
        <dbReference type="SAM" id="MobiDB-lite"/>
    </source>
</evidence>
<comment type="caution">
    <text evidence="2">The sequence shown here is derived from an EMBL/GenBank/DDBJ whole genome shotgun (WGS) entry which is preliminary data.</text>
</comment>
<reference evidence="2 3" key="1">
    <citation type="submission" date="2021-06" db="EMBL/GenBank/DDBJ databases">
        <authorList>
            <person name="Kallberg Y."/>
            <person name="Tangrot J."/>
            <person name="Rosling A."/>
        </authorList>
    </citation>
    <scope>NUCLEOTIDE SEQUENCE [LARGE SCALE GENOMIC DNA]</scope>
    <source>
        <strain evidence="2 3">120-4 pot B 10/14</strain>
    </source>
</reference>
<sequence>MSLQNIPVILSKASKRNLHKKDLRATKKAKIKKPVSSITNEVNSISHKRENIFYNPLKDNSDCNIDVGINNSGKKLRVSKKHAIYNKKYSKSTKSGSQSPK</sequence>
<protein>
    <submittedName>
        <fullName evidence="2">35748_t:CDS:1</fullName>
    </submittedName>
</protein>